<evidence type="ECO:0000313" key="12">
    <source>
        <dbReference type="EMBL" id="SEL50322.1"/>
    </source>
</evidence>
<proteinExistence type="inferred from homology"/>
<dbReference type="PROSITE" id="PS51706">
    <property type="entry name" value="G_ENGB"/>
    <property type="match status" value="1"/>
</dbReference>
<evidence type="ECO:0000256" key="9">
    <source>
        <dbReference type="ARBA" id="ARBA00023306"/>
    </source>
</evidence>
<dbReference type="GO" id="GO:0005525">
    <property type="term" value="F:GTP binding"/>
    <property type="evidence" value="ECO:0007669"/>
    <property type="project" value="UniProtKB-UniRule"/>
</dbReference>
<evidence type="ECO:0000256" key="3">
    <source>
        <dbReference type="ARBA" id="ARBA00022618"/>
    </source>
</evidence>
<dbReference type="Proteomes" id="UP000199664">
    <property type="component" value="Unassembled WGS sequence"/>
</dbReference>
<evidence type="ECO:0000256" key="7">
    <source>
        <dbReference type="ARBA" id="ARBA00023134"/>
    </source>
</evidence>
<dbReference type="PANTHER" id="PTHR11649:SF13">
    <property type="entry name" value="ENGB-TYPE G DOMAIN-CONTAINING PROTEIN"/>
    <property type="match status" value="1"/>
</dbReference>
<comment type="similarity">
    <text evidence="2 10">Belongs to the TRAFAC class TrmE-Era-EngA-EngB-Septin-like GTPase superfamily. EngB GTPase family.</text>
</comment>
<dbReference type="PANTHER" id="PTHR11649">
    <property type="entry name" value="MSS1/TRME-RELATED GTP-BINDING PROTEIN"/>
    <property type="match status" value="1"/>
</dbReference>
<dbReference type="GO" id="GO:0005829">
    <property type="term" value="C:cytosol"/>
    <property type="evidence" value="ECO:0007669"/>
    <property type="project" value="TreeGrafter"/>
</dbReference>
<keyword evidence="9 10" id="KW-0131">Cell cycle</keyword>
<dbReference type="STRING" id="1036779.SAMN04515666_10497"/>
<evidence type="ECO:0000256" key="8">
    <source>
        <dbReference type="ARBA" id="ARBA00023210"/>
    </source>
</evidence>
<feature type="domain" description="EngB-type G" evidence="11">
    <location>
        <begin position="41"/>
        <end position="257"/>
    </location>
</feature>
<comment type="function">
    <text evidence="10">Necessary for normal cell division and for the maintenance of normal septation.</text>
</comment>
<evidence type="ECO:0000259" key="11">
    <source>
        <dbReference type="PROSITE" id="PS51706"/>
    </source>
</evidence>
<dbReference type="InterPro" id="IPR027417">
    <property type="entry name" value="P-loop_NTPase"/>
</dbReference>
<dbReference type="Pfam" id="PF01926">
    <property type="entry name" value="MMR_HSR1"/>
    <property type="match status" value="1"/>
</dbReference>
<evidence type="ECO:0000256" key="5">
    <source>
        <dbReference type="ARBA" id="ARBA00022741"/>
    </source>
</evidence>
<dbReference type="SUPFAM" id="SSF52540">
    <property type="entry name" value="P-loop containing nucleoside triphosphate hydrolases"/>
    <property type="match status" value="1"/>
</dbReference>
<dbReference type="AlphaFoldDB" id="A0A1H7QQY1"/>
<evidence type="ECO:0000256" key="10">
    <source>
        <dbReference type="HAMAP-Rule" id="MF_00321"/>
    </source>
</evidence>
<dbReference type="InterPro" id="IPR006073">
    <property type="entry name" value="GTP-bd"/>
</dbReference>
<dbReference type="GO" id="GO:0046872">
    <property type="term" value="F:metal ion binding"/>
    <property type="evidence" value="ECO:0007669"/>
    <property type="project" value="UniProtKB-KW"/>
</dbReference>
<comment type="cofactor">
    <cofactor evidence="1">
        <name>Mg(2+)</name>
        <dbReference type="ChEBI" id="CHEBI:18420"/>
    </cofactor>
</comment>
<evidence type="ECO:0000313" key="13">
    <source>
        <dbReference type="Proteomes" id="UP000199664"/>
    </source>
</evidence>
<evidence type="ECO:0000256" key="1">
    <source>
        <dbReference type="ARBA" id="ARBA00001946"/>
    </source>
</evidence>
<dbReference type="InterPro" id="IPR019987">
    <property type="entry name" value="GTP-bd_ribosome_bio_YsxC"/>
</dbReference>
<keyword evidence="5 10" id="KW-0547">Nucleotide-binding</keyword>
<sequence>MTASTTTPFTADELESARKLFEGPWDFVWASTKIDDLPPMVGQEIAFAGRSNVGKSSLINALTRRNALARTSHTPGRTQQLNFFRQVGHDERIDHVAGGRDRPTAKNVIDTQSSEHGFGEKPVPTFSRHALTIVDMPGYGYAAVGKEKVAAWTKLIHDYLRGRANLMRVYVLIDARHGIKDVDGAVLETLDKAAVSYQVVLTKGDALKQADQTFMAEATYDEIKRRPAAFPEVLLTSSEKGLGIPEFRAAIARALAERA</sequence>
<keyword evidence="13" id="KW-1185">Reference proteome</keyword>
<dbReference type="EMBL" id="FOAN01000004">
    <property type="protein sequence ID" value="SEL50322.1"/>
    <property type="molecule type" value="Genomic_DNA"/>
</dbReference>
<accession>A0A1H7QQY1</accession>
<gene>
    <name evidence="10" type="primary">engB</name>
    <name evidence="12" type="ORF">SAMN04515666_10497</name>
</gene>
<protein>
    <recommendedName>
        <fullName evidence="10">Probable GTP-binding protein EngB</fullName>
    </recommendedName>
</protein>
<dbReference type="InterPro" id="IPR030393">
    <property type="entry name" value="G_ENGB_dom"/>
</dbReference>
<evidence type="ECO:0000256" key="2">
    <source>
        <dbReference type="ARBA" id="ARBA00009638"/>
    </source>
</evidence>
<evidence type="ECO:0000256" key="4">
    <source>
        <dbReference type="ARBA" id="ARBA00022723"/>
    </source>
</evidence>
<dbReference type="Gene3D" id="3.40.50.300">
    <property type="entry name" value="P-loop containing nucleotide triphosphate hydrolases"/>
    <property type="match status" value="1"/>
</dbReference>
<keyword evidence="6" id="KW-0460">Magnesium</keyword>
<keyword evidence="7 10" id="KW-0342">GTP-binding</keyword>
<keyword evidence="3 10" id="KW-0132">Cell division</keyword>
<keyword evidence="8 10" id="KW-0717">Septation</keyword>
<reference evidence="13" key="1">
    <citation type="submission" date="2016-10" db="EMBL/GenBank/DDBJ databases">
        <authorList>
            <person name="Varghese N."/>
            <person name="Submissions S."/>
        </authorList>
    </citation>
    <scope>NUCLEOTIDE SEQUENCE [LARGE SCALE GENOMIC DNA]</scope>
    <source>
        <strain evidence="13">LMG 26383,CCUG 61248,R- 45681</strain>
    </source>
</reference>
<dbReference type="GO" id="GO:0000917">
    <property type="term" value="P:division septum assembly"/>
    <property type="evidence" value="ECO:0007669"/>
    <property type="project" value="UniProtKB-KW"/>
</dbReference>
<keyword evidence="4" id="KW-0479">Metal-binding</keyword>
<name>A0A1H7QQY1_9HYPH</name>
<organism evidence="12 13">
    <name type="scientific">Bosea lupini</name>
    <dbReference type="NCBI Taxonomy" id="1036779"/>
    <lineage>
        <taxon>Bacteria</taxon>
        <taxon>Pseudomonadati</taxon>
        <taxon>Pseudomonadota</taxon>
        <taxon>Alphaproteobacteria</taxon>
        <taxon>Hyphomicrobiales</taxon>
        <taxon>Boseaceae</taxon>
        <taxon>Bosea</taxon>
    </lineage>
</organism>
<dbReference type="RefSeq" id="WP_091834738.1">
    <property type="nucleotide sequence ID" value="NZ_FOAN01000004.1"/>
</dbReference>
<dbReference type="CDD" id="cd01876">
    <property type="entry name" value="YihA_EngB"/>
    <property type="match status" value="1"/>
</dbReference>
<dbReference type="HAMAP" id="MF_00321">
    <property type="entry name" value="GTPase_EngB"/>
    <property type="match status" value="1"/>
</dbReference>
<evidence type="ECO:0000256" key="6">
    <source>
        <dbReference type="ARBA" id="ARBA00022842"/>
    </source>
</evidence>
<dbReference type="OrthoDB" id="9804921at2"/>